<dbReference type="PANTHER" id="PTHR14699:SF1">
    <property type="entry name" value="TETRATRICOPEPTIDE REPEAT PROTEIN 21B"/>
    <property type="match status" value="1"/>
</dbReference>
<dbReference type="GO" id="GO:0030991">
    <property type="term" value="C:intraciliary transport particle A"/>
    <property type="evidence" value="ECO:0007669"/>
    <property type="project" value="TreeGrafter"/>
</dbReference>
<name>A0A8C6VGL8_NAJNA</name>
<sequence length="225" mass="25487">VQTIANEGLKTFGNDPVFLFYHSYGILMEGHVQEALLSLESIKTNKKVVLQTKRLLLPSPLCLDREVIMDLDAKLKEHRKTAGQEALYFAGLFLWHIGRYEKAREYIDRMIKISNGSKEGWILKGWLDVTSGKEASIKKAGKCFDEGLQDGNDIFALMGKTQYFEARQNYSGALETVNQIIANFPRFLPAFIKKMKLQLALQDWEQSVEIQESSPNGAQLLACQP</sequence>
<organism evidence="2 3">
    <name type="scientific">Naja naja</name>
    <name type="common">Indian cobra</name>
    <dbReference type="NCBI Taxonomy" id="35670"/>
    <lineage>
        <taxon>Eukaryota</taxon>
        <taxon>Metazoa</taxon>
        <taxon>Chordata</taxon>
        <taxon>Craniata</taxon>
        <taxon>Vertebrata</taxon>
        <taxon>Euteleostomi</taxon>
        <taxon>Lepidosauria</taxon>
        <taxon>Squamata</taxon>
        <taxon>Bifurcata</taxon>
        <taxon>Unidentata</taxon>
        <taxon>Episquamata</taxon>
        <taxon>Toxicofera</taxon>
        <taxon>Serpentes</taxon>
        <taxon>Colubroidea</taxon>
        <taxon>Elapidae</taxon>
        <taxon>Elapinae</taxon>
        <taxon>Naja</taxon>
    </lineage>
</organism>
<dbReference type="InterPro" id="IPR040364">
    <property type="entry name" value="TTC21A/TTC21B"/>
</dbReference>
<dbReference type="GO" id="GO:0061512">
    <property type="term" value="P:protein localization to cilium"/>
    <property type="evidence" value="ECO:0007669"/>
    <property type="project" value="TreeGrafter"/>
</dbReference>
<reference evidence="2" key="2">
    <citation type="submission" date="2025-09" db="UniProtKB">
        <authorList>
            <consortium name="Ensembl"/>
        </authorList>
    </citation>
    <scope>IDENTIFICATION</scope>
</reference>
<dbReference type="OrthoDB" id="10259630at2759"/>
<keyword evidence="3" id="KW-1185">Reference proteome</keyword>
<dbReference type="AlphaFoldDB" id="A0A8C6VGL8"/>
<dbReference type="SUPFAM" id="SSF48452">
    <property type="entry name" value="TPR-like"/>
    <property type="match status" value="1"/>
</dbReference>
<dbReference type="OMA" id="CIMTEPL"/>
<evidence type="ECO:0000259" key="1">
    <source>
        <dbReference type="Pfam" id="PF25062"/>
    </source>
</evidence>
<dbReference type="GeneTree" id="ENSGT00390000005979"/>
<feature type="domain" description="Tetratricopeptide repeat protein 21A/21B N-terminal ARM repeat" evidence="1">
    <location>
        <begin position="1"/>
        <end position="207"/>
    </location>
</feature>
<accession>A0A8C6VGL8</accession>
<evidence type="ECO:0000313" key="3">
    <source>
        <dbReference type="Proteomes" id="UP000694559"/>
    </source>
</evidence>
<evidence type="ECO:0000313" key="2">
    <source>
        <dbReference type="Ensembl" id="ENSNNAP00000004005.1"/>
    </source>
</evidence>
<dbReference type="Ensembl" id="ENSNNAT00000004191.1">
    <property type="protein sequence ID" value="ENSNNAP00000004005.1"/>
    <property type="gene ID" value="ENSNNAG00000002709.1"/>
</dbReference>
<dbReference type="InterPro" id="IPR056833">
    <property type="entry name" value="ARM_TT21_N"/>
</dbReference>
<proteinExistence type="predicted"/>
<reference evidence="2" key="1">
    <citation type="submission" date="2025-08" db="UniProtKB">
        <authorList>
            <consortium name="Ensembl"/>
        </authorList>
    </citation>
    <scope>IDENTIFICATION</scope>
</reference>
<dbReference type="Pfam" id="PF25062">
    <property type="entry name" value="ARM_TT21_N"/>
    <property type="match status" value="1"/>
</dbReference>
<dbReference type="PANTHER" id="PTHR14699">
    <property type="entry name" value="STI2 PROTEIN-RELATED"/>
    <property type="match status" value="1"/>
</dbReference>
<dbReference type="InterPro" id="IPR011990">
    <property type="entry name" value="TPR-like_helical_dom_sf"/>
</dbReference>
<dbReference type="GO" id="GO:0035721">
    <property type="term" value="P:intraciliary retrograde transport"/>
    <property type="evidence" value="ECO:0007669"/>
    <property type="project" value="TreeGrafter"/>
</dbReference>
<dbReference type="Gene3D" id="1.25.40.10">
    <property type="entry name" value="Tetratricopeptide repeat domain"/>
    <property type="match status" value="1"/>
</dbReference>
<dbReference type="GO" id="GO:0005929">
    <property type="term" value="C:cilium"/>
    <property type="evidence" value="ECO:0007669"/>
    <property type="project" value="GOC"/>
</dbReference>
<dbReference type="Proteomes" id="UP000694559">
    <property type="component" value="Unplaced"/>
</dbReference>
<protein>
    <recommendedName>
        <fullName evidence="1">Tetratricopeptide repeat protein 21A/21B N-terminal ARM repeat domain-containing protein</fullName>
    </recommendedName>
</protein>